<accession>A0A3S2X6R5</accession>
<evidence type="ECO:0000256" key="11">
    <source>
        <dbReference type="ARBA" id="ARBA00023239"/>
    </source>
</evidence>
<dbReference type="EC" id="3.2.2.23" evidence="15"/>
<comment type="function">
    <text evidence="15">Involved in base excision repair of DNA damaged by oxidation or by mutagenic agents. Acts as DNA glycosylase that recognizes and removes damaged bases. Has a preference for oxidized purines, such as 7,8-dihydro-8-oxoguanine (8-oxoG). Has AP (apurinic/apyrimidinic) lyase activity and introduces nicks in the DNA strand. Cleaves the DNA backbone by beta-delta elimination to generate a single-strand break at the site of the removed base with both 3'- and 5'-phosphates.</text>
</comment>
<dbReference type="InterPro" id="IPR010979">
    <property type="entry name" value="Ribosomal_uS13-like_H2TH"/>
</dbReference>
<dbReference type="PANTHER" id="PTHR22993:SF9">
    <property type="entry name" value="FORMAMIDOPYRIMIDINE-DNA GLYCOSYLASE"/>
    <property type="match status" value="1"/>
</dbReference>
<dbReference type="CDD" id="cd08966">
    <property type="entry name" value="EcFpg-like_N"/>
    <property type="match status" value="1"/>
</dbReference>
<keyword evidence="4 15" id="KW-0479">Metal-binding</keyword>
<dbReference type="InterPro" id="IPR012319">
    <property type="entry name" value="FPG_cat"/>
</dbReference>
<comment type="caution">
    <text evidence="18">The sequence shown here is derived from an EMBL/GenBank/DDBJ whole genome shotgun (WGS) entry which is preliminary data.</text>
</comment>
<name>A0A3S2X6R5_9SPHN</name>
<dbReference type="InterPro" id="IPR020629">
    <property type="entry name" value="FPG_Glyclase"/>
</dbReference>
<keyword evidence="12 15" id="KW-0511">Multifunctional enzyme</keyword>
<evidence type="ECO:0000256" key="13">
    <source>
        <dbReference type="ARBA" id="ARBA00023295"/>
    </source>
</evidence>
<keyword evidence="6 15" id="KW-0863">Zinc-finger</keyword>
<keyword evidence="8 15" id="KW-0862">Zinc</keyword>
<feature type="active site" description="Schiff-base intermediate with DNA" evidence="15">
    <location>
        <position position="2"/>
    </location>
</feature>
<dbReference type="SUPFAM" id="SSF46946">
    <property type="entry name" value="S13-like H2TH domain"/>
    <property type="match status" value="1"/>
</dbReference>
<feature type="binding site" evidence="15">
    <location>
        <position position="152"/>
    </location>
    <ligand>
        <name>DNA</name>
        <dbReference type="ChEBI" id="CHEBI:16991"/>
    </ligand>
</feature>
<evidence type="ECO:0000256" key="9">
    <source>
        <dbReference type="ARBA" id="ARBA00023125"/>
    </source>
</evidence>
<dbReference type="HAMAP" id="MF_00103">
    <property type="entry name" value="Fapy_DNA_glycosyl"/>
    <property type="match status" value="1"/>
</dbReference>
<dbReference type="GO" id="GO:0003684">
    <property type="term" value="F:damaged DNA binding"/>
    <property type="evidence" value="ECO:0007669"/>
    <property type="project" value="InterPro"/>
</dbReference>
<comment type="similarity">
    <text evidence="2 15">Belongs to the FPG family.</text>
</comment>
<dbReference type="Pfam" id="PF06827">
    <property type="entry name" value="zf-FPG_IleRS"/>
    <property type="match status" value="1"/>
</dbReference>
<gene>
    <name evidence="15" type="primary">mutM</name>
    <name evidence="15" type="synonym">fpg</name>
    <name evidence="18" type="ORF">EOE18_03690</name>
</gene>
<evidence type="ECO:0000259" key="17">
    <source>
        <dbReference type="PROSITE" id="PS51068"/>
    </source>
</evidence>
<evidence type="ECO:0000256" key="12">
    <source>
        <dbReference type="ARBA" id="ARBA00023268"/>
    </source>
</evidence>
<keyword evidence="19" id="KW-1185">Reference proteome</keyword>
<dbReference type="Pfam" id="PF06831">
    <property type="entry name" value="H2TH"/>
    <property type="match status" value="1"/>
</dbReference>
<dbReference type="GO" id="GO:0008270">
    <property type="term" value="F:zinc ion binding"/>
    <property type="evidence" value="ECO:0007669"/>
    <property type="project" value="UniProtKB-UniRule"/>
</dbReference>
<dbReference type="Proteomes" id="UP000282837">
    <property type="component" value="Unassembled WGS sequence"/>
</dbReference>
<feature type="active site" description="Proton donor" evidence="15">
    <location>
        <position position="3"/>
    </location>
</feature>
<feature type="domain" description="Formamidopyrimidine-DNA glycosylase catalytic" evidence="17">
    <location>
        <begin position="2"/>
        <end position="112"/>
    </location>
</feature>
<dbReference type="InterPro" id="IPR015887">
    <property type="entry name" value="DNA_glyclase_Znf_dom_DNA_BS"/>
</dbReference>
<dbReference type="FunFam" id="1.10.8.50:FF:000003">
    <property type="entry name" value="Formamidopyrimidine-DNA glycosylase"/>
    <property type="match status" value="1"/>
</dbReference>
<keyword evidence="10 15" id="KW-0234">DNA repair</keyword>
<dbReference type="SUPFAM" id="SSF57716">
    <property type="entry name" value="Glucocorticoid receptor-like (DNA-binding domain)"/>
    <property type="match status" value="1"/>
</dbReference>
<protein>
    <recommendedName>
        <fullName evidence="15">Formamidopyrimidine-DNA glycosylase</fullName>
        <shortName evidence="15">Fapy-DNA glycosylase</shortName>
        <ecNumber evidence="15">3.2.2.23</ecNumber>
    </recommendedName>
    <alternativeName>
        <fullName evidence="15">DNA-(apurinic or apyrimidinic site) lyase MutM</fullName>
        <shortName evidence="15">AP lyase MutM</shortName>
        <ecNumber evidence="15">4.2.99.18</ecNumber>
    </alternativeName>
</protein>
<dbReference type="GO" id="GO:0006284">
    <property type="term" value="P:base-excision repair"/>
    <property type="evidence" value="ECO:0007669"/>
    <property type="project" value="InterPro"/>
</dbReference>
<dbReference type="PROSITE" id="PS51068">
    <property type="entry name" value="FPG_CAT"/>
    <property type="match status" value="1"/>
</dbReference>
<dbReference type="InterPro" id="IPR010663">
    <property type="entry name" value="Znf_FPG/IleRS"/>
</dbReference>
<reference evidence="18 19" key="1">
    <citation type="submission" date="2019-01" db="EMBL/GenBank/DDBJ databases">
        <authorList>
            <person name="Chen W.-M."/>
        </authorList>
    </citation>
    <scope>NUCLEOTIDE SEQUENCE [LARGE SCALE GENOMIC DNA]</scope>
    <source>
        <strain evidence="18 19">FSY-9</strain>
    </source>
</reference>
<dbReference type="PANTHER" id="PTHR22993">
    <property type="entry name" value="FORMAMIDOPYRIMIDINE-DNA GLYCOSYLASE"/>
    <property type="match status" value="1"/>
</dbReference>
<feature type="binding site" evidence="15">
    <location>
        <position position="90"/>
    </location>
    <ligand>
        <name>DNA</name>
        <dbReference type="ChEBI" id="CHEBI:16991"/>
    </ligand>
</feature>
<evidence type="ECO:0000256" key="15">
    <source>
        <dbReference type="HAMAP-Rule" id="MF_00103"/>
    </source>
</evidence>
<feature type="active site" description="Proton donor; for beta-elimination activity" evidence="15">
    <location>
        <position position="58"/>
    </location>
</feature>
<evidence type="ECO:0000256" key="4">
    <source>
        <dbReference type="ARBA" id="ARBA00022723"/>
    </source>
</evidence>
<comment type="subunit">
    <text evidence="3 15">Monomer.</text>
</comment>
<keyword evidence="9 15" id="KW-0238">DNA-binding</keyword>
<comment type="catalytic activity">
    <reaction evidence="1 15">
        <text>Hydrolysis of DNA containing ring-opened 7-methylguanine residues, releasing 2,6-diamino-4-hydroxy-5-(N-methyl)formamidopyrimidine.</text>
        <dbReference type="EC" id="3.2.2.23"/>
    </reaction>
</comment>
<keyword evidence="11 15" id="KW-0456">Lyase</keyword>
<evidence type="ECO:0000313" key="19">
    <source>
        <dbReference type="Proteomes" id="UP000282837"/>
    </source>
</evidence>
<feature type="active site" description="Proton donor; for delta-elimination activity" evidence="15">
    <location>
        <position position="261"/>
    </location>
</feature>
<organism evidence="18 19">
    <name type="scientific">Novosphingobium umbonatum</name>
    <dbReference type="NCBI Taxonomy" id="1908524"/>
    <lineage>
        <taxon>Bacteria</taxon>
        <taxon>Pseudomonadati</taxon>
        <taxon>Pseudomonadota</taxon>
        <taxon>Alphaproteobacteria</taxon>
        <taxon>Sphingomonadales</taxon>
        <taxon>Sphingomonadaceae</taxon>
        <taxon>Novosphingobium</taxon>
    </lineage>
</organism>
<keyword evidence="7 15" id="KW-0378">Hydrolase</keyword>
<evidence type="ECO:0000256" key="2">
    <source>
        <dbReference type="ARBA" id="ARBA00009409"/>
    </source>
</evidence>
<evidence type="ECO:0000256" key="3">
    <source>
        <dbReference type="ARBA" id="ARBA00011245"/>
    </source>
</evidence>
<dbReference type="GO" id="GO:0034039">
    <property type="term" value="F:8-oxo-7,8-dihydroguanine DNA N-glycosylase activity"/>
    <property type="evidence" value="ECO:0007669"/>
    <property type="project" value="TreeGrafter"/>
</dbReference>
<dbReference type="InterPro" id="IPR015886">
    <property type="entry name" value="H2TH_FPG"/>
</dbReference>
<evidence type="ECO:0000256" key="14">
    <source>
        <dbReference type="ARBA" id="ARBA00044632"/>
    </source>
</evidence>
<evidence type="ECO:0000256" key="6">
    <source>
        <dbReference type="ARBA" id="ARBA00022771"/>
    </source>
</evidence>
<keyword evidence="5 15" id="KW-0227">DNA damage</keyword>
<evidence type="ECO:0000256" key="5">
    <source>
        <dbReference type="ARBA" id="ARBA00022763"/>
    </source>
</evidence>
<evidence type="ECO:0000256" key="7">
    <source>
        <dbReference type="ARBA" id="ARBA00022801"/>
    </source>
</evidence>
<keyword evidence="13 15" id="KW-0326">Glycosidase</keyword>
<dbReference type="PROSITE" id="PS01242">
    <property type="entry name" value="ZF_FPG_1"/>
    <property type="match status" value="1"/>
</dbReference>
<feature type="binding site" evidence="15">
    <location>
        <position position="109"/>
    </location>
    <ligand>
        <name>DNA</name>
        <dbReference type="ChEBI" id="CHEBI:16991"/>
    </ligand>
</feature>
<dbReference type="Gene3D" id="3.20.190.10">
    <property type="entry name" value="MutM-like, N-terminal"/>
    <property type="match status" value="1"/>
</dbReference>
<dbReference type="InterPro" id="IPR035937">
    <property type="entry name" value="FPG_N"/>
</dbReference>
<dbReference type="AlphaFoldDB" id="A0A3S2X6R5"/>
<dbReference type="OrthoDB" id="9800855at2"/>
<dbReference type="GO" id="GO:0140078">
    <property type="term" value="F:class I DNA-(apurinic or apyrimidinic site) endonuclease activity"/>
    <property type="evidence" value="ECO:0007669"/>
    <property type="project" value="UniProtKB-EC"/>
</dbReference>
<dbReference type="EMBL" id="SACO01000002">
    <property type="protein sequence ID" value="RVU07065.1"/>
    <property type="molecule type" value="Genomic_DNA"/>
</dbReference>
<dbReference type="Pfam" id="PF01149">
    <property type="entry name" value="Fapy_DNA_glyco"/>
    <property type="match status" value="1"/>
</dbReference>
<dbReference type="SMART" id="SM00898">
    <property type="entry name" value="Fapy_DNA_glyco"/>
    <property type="match status" value="1"/>
</dbReference>
<evidence type="ECO:0000256" key="1">
    <source>
        <dbReference type="ARBA" id="ARBA00001668"/>
    </source>
</evidence>
<dbReference type="NCBIfam" id="TIGR00577">
    <property type="entry name" value="fpg"/>
    <property type="match status" value="1"/>
</dbReference>
<comment type="catalytic activity">
    <reaction evidence="14 15">
        <text>2'-deoxyribonucleotide-(2'-deoxyribose 5'-phosphate)-2'-deoxyribonucleotide-DNA = a 3'-end 2'-deoxyribonucleotide-(2,3-dehydro-2,3-deoxyribose 5'-phosphate)-DNA + a 5'-end 5'-phospho-2'-deoxyribonucleoside-DNA + H(+)</text>
        <dbReference type="Rhea" id="RHEA:66592"/>
        <dbReference type="Rhea" id="RHEA-COMP:13180"/>
        <dbReference type="Rhea" id="RHEA-COMP:16897"/>
        <dbReference type="Rhea" id="RHEA-COMP:17067"/>
        <dbReference type="ChEBI" id="CHEBI:15378"/>
        <dbReference type="ChEBI" id="CHEBI:136412"/>
        <dbReference type="ChEBI" id="CHEBI:157695"/>
        <dbReference type="ChEBI" id="CHEBI:167181"/>
        <dbReference type="EC" id="4.2.99.18"/>
    </reaction>
</comment>
<evidence type="ECO:0000256" key="10">
    <source>
        <dbReference type="ARBA" id="ARBA00023204"/>
    </source>
</evidence>
<sequence length="271" mass="29752">MPELPEVETTLRGLATYLQDERIIRVEIRREGLRRPFPPDLAQALTGATVTGLSRRAKYGLIATDRDRTMVFHLGMSGRWRIDPDTQDKHDHLILKTDSGHVLALNDARRFGSVDLVDTDKLQGWGPLAGLGPEPLEDDLTVDHLANRFAGKVSAVKLLLLDQAIVAGLGNIYVCEALFRAGVAPSRAGRDVTRAELERLLPAIRQVLQESIAAGGSTIRDYAQPNGELGYFAANWQVYGREGQACTSCATPIERMTQGGRSSFWCPTCQS</sequence>
<proteinExistence type="inferred from homology"/>
<dbReference type="PROSITE" id="PS51066">
    <property type="entry name" value="ZF_FPG_2"/>
    <property type="match status" value="1"/>
</dbReference>
<dbReference type="NCBIfam" id="NF002211">
    <property type="entry name" value="PRK01103.1"/>
    <property type="match status" value="1"/>
</dbReference>
<dbReference type="RefSeq" id="WP_127706335.1">
    <property type="nucleotide sequence ID" value="NZ_SACO01000002.1"/>
</dbReference>
<feature type="domain" description="FPG-type" evidence="16">
    <location>
        <begin position="237"/>
        <end position="271"/>
    </location>
</feature>
<evidence type="ECO:0000256" key="8">
    <source>
        <dbReference type="ARBA" id="ARBA00022833"/>
    </source>
</evidence>
<dbReference type="SMART" id="SM01232">
    <property type="entry name" value="H2TH"/>
    <property type="match status" value="1"/>
</dbReference>
<comment type="cofactor">
    <cofactor evidence="15">
        <name>Zn(2+)</name>
        <dbReference type="ChEBI" id="CHEBI:29105"/>
    </cofactor>
    <text evidence="15">Binds 1 zinc ion per subunit.</text>
</comment>
<dbReference type="Gene3D" id="1.10.8.50">
    <property type="match status" value="1"/>
</dbReference>
<evidence type="ECO:0000259" key="16">
    <source>
        <dbReference type="PROSITE" id="PS51066"/>
    </source>
</evidence>
<dbReference type="SUPFAM" id="SSF81624">
    <property type="entry name" value="N-terminal domain of MutM-like DNA repair proteins"/>
    <property type="match status" value="1"/>
</dbReference>
<dbReference type="EC" id="4.2.99.18" evidence="15"/>
<evidence type="ECO:0000313" key="18">
    <source>
        <dbReference type="EMBL" id="RVU07065.1"/>
    </source>
</evidence>
<dbReference type="InterPro" id="IPR000214">
    <property type="entry name" value="Znf_DNA_glyclase/AP_lyase"/>
</dbReference>